<keyword evidence="6" id="KW-0472">Membrane</keyword>
<dbReference type="AlphaFoldDB" id="A0A7K1UIJ0"/>
<dbReference type="InterPro" id="IPR051612">
    <property type="entry name" value="Teichoic_Acid_Biosynth"/>
</dbReference>
<evidence type="ECO:0000313" key="8">
    <source>
        <dbReference type="Proteomes" id="UP000460157"/>
    </source>
</evidence>
<comment type="subcellular location">
    <subcellularLocation>
        <location evidence="1">Cell membrane</location>
        <topology evidence="1">Peripheral membrane protein</topology>
    </subcellularLocation>
</comment>
<evidence type="ECO:0000256" key="4">
    <source>
        <dbReference type="ARBA" id="ARBA00022679"/>
    </source>
</evidence>
<dbReference type="GO" id="GO:0005886">
    <property type="term" value="C:plasma membrane"/>
    <property type="evidence" value="ECO:0007669"/>
    <property type="project" value="UniProtKB-SubCell"/>
</dbReference>
<reference evidence="7 8" key="1">
    <citation type="submission" date="2019-12" db="EMBL/GenBank/DDBJ databases">
        <title>Nesterenkonia muleiensis sp. nov., a novel actinobacterium isolated from sap of Populus euphratica.</title>
        <authorList>
            <person name="Wang R."/>
        </authorList>
    </citation>
    <scope>NUCLEOTIDE SEQUENCE [LARGE SCALE GENOMIC DNA]</scope>
    <source>
        <strain evidence="7 8">F10</strain>
    </source>
</reference>
<dbReference type="RefSeq" id="WP_157322933.1">
    <property type="nucleotide sequence ID" value="NZ_BMFX01000006.1"/>
</dbReference>
<evidence type="ECO:0000256" key="3">
    <source>
        <dbReference type="ARBA" id="ARBA00022475"/>
    </source>
</evidence>
<keyword evidence="3" id="KW-1003">Cell membrane</keyword>
<dbReference type="PANTHER" id="PTHR37316">
    <property type="entry name" value="TEICHOIC ACID GLYCEROL-PHOSPHATE PRIMASE"/>
    <property type="match status" value="1"/>
</dbReference>
<dbReference type="Proteomes" id="UP000460157">
    <property type="component" value="Unassembled WGS sequence"/>
</dbReference>
<dbReference type="OrthoDB" id="8549922at2"/>
<dbReference type="EMBL" id="WRPM01000051">
    <property type="protein sequence ID" value="MVT26214.1"/>
    <property type="molecule type" value="Genomic_DNA"/>
</dbReference>
<keyword evidence="4" id="KW-0808">Transferase</keyword>
<dbReference type="GO" id="GO:0019350">
    <property type="term" value="P:teichoic acid biosynthetic process"/>
    <property type="evidence" value="ECO:0007669"/>
    <property type="project" value="UniProtKB-KW"/>
</dbReference>
<proteinExistence type="inferred from homology"/>
<keyword evidence="8" id="KW-1185">Reference proteome</keyword>
<dbReference type="InterPro" id="IPR043149">
    <property type="entry name" value="TagF_N"/>
</dbReference>
<gene>
    <name evidence="7" type="ORF">GNZ21_07555</name>
</gene>
<dbReference type="InterPro" id="IPR007554">
    <property type="entry name" value="Glycerophosphate_synth"/>
</dbReference>
<evidence type="ECO:0000256" key="2">
    <source>
        <dbReference type="ARBA" id="ARBA00010488"/>
    </source>
</evidence>
<keyword evidence="5" id="KW-0777">Teichoic acid biosynthesis</keyword>
<accession>A0A7K1UIJ0</accession>
<dbReference type="SUPFAM" id="SSF53756">
    <property type="entry name" value="UDP-Glycosyltransferase/glycogen phosphorylase"/>
    <property type="match status" value="1"/>
</dbReference>
<protein>
    <recommendedName>
        <fullName evidence="9">CDP-glycerol glycerophosphotransferase family protein</fullName>
    </recommendedName>
</protein>
<evidence type="ECO:0000256" key="6">
    <source>
        <dbReference type="ARBA" id="ARBA00023136"/>
    </source>
</evidence>
<dbReference type="Gene3D" id="3.40.50.12580">
    <property type="match status" value="1"/>
</dbReference>
<comment type="caution">
    <text evidence="7">The sequence shown here is derived from an EMBL/GenBank/DDBJ whole genome shotgun (WGS) entry which is preliminary data.</text>
</comment>
<dbReference type="PANTHER" id="PTHR37316:SF2">
    <property type="entry name" value="TEICHOIC ACID RIBITOL-PHOSPHATE POLYMERASE TARK"/>
    <property type="match status" value="1"/>
</dbReference>
<sequence>MIAGARGVYALLKLLPVQRKVVLITREPKQITVDFALLKQAIQRKHPDHRIVVIKHKKLSSSYIPKAFREMYHLATCAGCLVDGYIIPVSILNHRKDLRIGQIWHALGAIKKFGHLASGTREGPNPRVAATMRMHQNYSFVCASGQVPASIYTAAFGIPAEKIQPLGMPRIDYLLDAETMRARRTEILDRYPQLRRPEDQRGRTVLYIPTFRRGKHIPYTQLAAAFPDHDDAPNTLVLLPHPQDKSPLPEGGNTIIGSEFGVLDWLSVADAVITDYSAVTYEAALRDVPLVFWPYDIKDYTKARGLAVDYEAEVPGPIVTSATEAVETALKLRNPDYREFRSKHLNYVTDRDGALPEDPPACADRIVEALNLEPEHKPTPSSTPA</sequence>
<dbReference type="GO" id="GO:0047355">
    <property type="term" value="F:CDP-glycerol glycerophosphotransferase activity"/>
    <property type="evidence" value="ECO:0007669"/>
    <property type="project" value="InterPro"/>
</dbReference>
<dbReference type="Pfam" id="PF04464">
    <property type="entry name" value="Glyphos_transf"/>
    <property type="match status" value="1"/>
</dbReference>
<evidence type="ECO:0008006" key="9">
    <source>
        <dbReference type="Google" id="ProtNLM"/>
    </source>
</evidence>
<evidence type="ECO:0000256" key="1">
    <source>
        <dbReference type="ARBA" id="ARBA00004202"/>
    </source>
</evidence>
<name>A0A7K1UIJ0_9MICC</name>
<evidence type="ECO:0000313" key="7">
    <source>
        <dbReference type="EMBL" id="MVT26214.1"/>
    </source>
</evidence>
<dbReference type="Gene3D" id="3.40.50.11820">
    <property type="match status" value="1"/>
</dbReference>
<dbReference type="InterPro" id="IPR043148">
    <property type="entry name" value="TagF_C"/>
</dbReference>
<organism evidence="7 8">
    <name type="scientific">Nesterenkonia alkaliphila</name>
    <dbReference type="NCBI Taxonomy" id="1463631"/>
    <lineage>
        <taxon>Bacteria</taxon>
        <taxon>Bacillati</taxon>
        <taxon>Actinomycetota</taxon>
        <taxon>Actinomycetes</taxon>
        <taxon>Micrococcales</taxon>
        <taxon>Micrococcaceae</taxon>
        <taxon>Nesterenkonia</taxon>
    </lineage>
</organism>
<evidence type="ECO:0000256" key="5">
    <source>
        <dbReference type="ARBA" id="ARBA00022944"/>
    </source>
</evidence>
<comment type="similarity">
    <text evidence="2">Belongs to the CDP-glycerol glycerophosphotransferase family.</text>
</comment>